<feature type="coiled-coil region" evidence="1">
    <location>
        <begin position="132"/>
        <end position="299"/>
    </location>
</feature>
<evidence type="ECO:0000256" key="1">
    <source>
        <dbReference type="SAM" id="Coils"/>
    </source>
</evidence>
<name>A0AA86R362_9EUKA</name>
<evidence type="ECO:0000313" key="4">
    <source>
        <dbReference type="Proteomes" id="UP001642409"/>
    </source>
</evidence>
<dbReference type="EMBL" id="CAXDID020000127">
    <property type="protein sequence ID" value="CAL6033934.1"/>
    <property type="molecule type" value="Genomic_DNA"/>
</dbReference>
<evidence type="ECO:0000313" key="3">
    <source>
        <dbReference type="EMBL" id="CAL6033934.1"/>
    </source>
</evidence>
<comment type="caution">
    <text evidence="2">The sequence shown here is derived from an EMBL/GenBank/DDBJ whole genome shotgun (WGS) entry which is preliminary data.</text>
</comment>
<dbReference type="AlphaFoldDB" id="A0AA86R362"/>
<accession>A0AA86R362</accession>
<organism evidence="2">
    <name type="scientific">Hexamita inflata</name>
    <dbReference type="NCBI Taxonomy" id="28002"/>
    <lineage>
        <taxon>Eukaryota</taxon>
        <taxon>Metamonada</taxon>
        <taxon>Diplomonadida</taxon>
        <taxon>Hexamitidae</taxon>
        <taxon>Hexamitinae</taxon>
        <taxon>Hexamita</taxon>
    </lineage>
</organism>
<keyword evidence="4" id="KW-1185">Reference proteome</keyword>
<protein>
    <submittedName>
        <fullName evidence="3">Hypothetical_protein</fullName>
    </submittedName>
</protein>
<dbReference type="Proteomes" id="UP001642409">
    <property type="component" value="Unassembled WGS sequence"/>
</dbReference>
<sequence>MSKETNKLIFDLQDLLKEANSFKDIQKQNLQQQQQSKILTQQQNSKNITIPEVQLSDSFQNRTLQNTIKIQEPVVQQQERQYQFREDNVKLIPTSQFQKSKVHLQKSGFVQKQETKPQEEVAQETVQKGAFVHQMNLKIQQQQQKIEEQANLIQQYENNNNQLQEQLKQKQTELENAQNNSETVQNKYEQLKERYQELKQEKTADIKKDSDKTQYKEKLNQAKVLNAEILQQLDLSEKQNDSLRSNLNTVTKKYQQLISDLNVKINTQFQEDNLLKVTIQEQNTQINELQLQIQQLIKENTQYQVFIEQQQQNLQLKVNNVKIQATQTDPIQNELTQVYPPLDFTPFVPVQKKCFQETQTDSSIFTLIQNQTQTTIQICFKDTQTDYEPKCETKNKKLQTIPLPEPEDLSPQINQLNVKIHELEQQIEQKTALINNITNENEEYRNHITEILREKQITFQENEKMEQKLRKTDEIMKNVTAVIEKLQNEKKTLEDEKKVLQIKVQKFEQIQEVFRM</sequence>
<dbReference type="EMBL" id="CATOUU010001084">
    <property type="protein sequence ID" value="CAI9970844.1"/>
    <property type="molecule type" value="Genomic_DNA"/>
</dbReference>
<reference evidence="2" key="1">
    <citation type="submission" date="2023-06" db="EMBL/GenBank/DDBJ databases">
        <authorList>
            <person name="Kurt Z."/>
        </authorList>
    </citation>
    <scope>NUCLEOTIDE SEQUENCE</scope>
</reference>
<proteinExistence type="predicted"/>
<feature type="coiled-coil region" evidence="1">
    <location>
        <begin position="413"/>
        <end position="510"/>
    </location>
</feature>
<evidence type="ECO:0000313" key="2">
    <source>
        <dbReference type="EMBL" id="CAI9970844.1"/>
    </source>
</evidence>
<gene>
    <name evidence="3" type="ORF">HINF_LOCUS35206</name>
    <name evidence="2" type="ORF">HINF_LOCUS58489</name>
</gene>
<keyword evidence="1" id="KW-0175">Coiled coil</keyword>
<reference evidence="3 4" key="2">
    <citation type="submission" date="2024-07" db="EMBL/GenBank/DDBJ databases">
        <authorList>
            <person name="Akdeniz Z."/>
        </authorList>
    </citation>
    <scope>NUCLEOTIDE SEQUENCE [LARGE SCALE GENOMIC DNA]</scope>
</reference>